<accession>A0ABP6QC90</accession>
<dbReference type="EMBL" id="BAAAUV010000006">
    <property type="protein sequence ID" value="GAA3211803.1"/>
    <property type="molecule type" value="Genomic_DNA"/>
</dbReference>
<organism evidence="1 2">
    <name type="scientific">Actinocorallia longicatena</name>
    <dbReference type="NCBI Taxonomy" id="111803"/>
    <lineage>
        <taxon>Bacteria</taxon>
        <taxon>Bacillati</taxon>
        <taxon>Actinomycetota</taxon>
        <taxon>Actinomycetes</taxon>
        <taxon>Streptosporangiales</taxon>
        <taxon>Thermomonosporaceae</taxon>
        <taxon>Actinocorallia</taxon>
    </lineage>
</organism>
<keyword evidence="2" id="KW-1185">Reference proteome</keyword>
<comment type="caution">
    <text evidence="1">The sequence shown here is derived from an EMBL/GenBank/DDBJ whole genome shotgun (WGS) entry which is preliminary data.</text>
</comment>
<protein>
    <submittedName>
        <fullName evidence="1">Uncharacterized protein</fullName>
    </submittedName>
</protein>
<dbReference type="RefSeq" id="WP_344828393.1">
    <property type="nucleotide sequence ID" value="NZ_BAAAUV010000006.1"/>
</dbReference>
<gene>
    <name evidence="1" type="ORF">GCM10010468_30730</name>
</gene>
<evidence type="ECO:0000313" key="1">
    <source>
        <dbReference type="EMBL" id="GAA3211803.1"/>
    </source>
</evidence>
<reference evidence="2" key="1">
    <citation type="journal article" date="2019" name="Int. J. Syst. Evol. Microbiol.">
        <title>The Global Catalogue of Microorganisms (GCM) 10K type strain sequencing project: providing services to taxonomists for standard genome sequencing and annotation.</title>
        <authorList>
            <consortium name="The Broad Institute Genomics Platform"/>
            <consortium name="The Broad Institute Genome Sequencing Center for Infectious Disease"/>
            <person name="Wu L."/>
            <person name="Ma J."/>
        </authorList>
    </citation>
    <scope>NUCLEOTIDE SEQUENCE [LARGE SCALE GENOMIC DNA]</scope>
    <source>
        <strain evidence="2">JCM 9377</strain>
    </source>
</reference>
<dbReference type="Proteomes" id="UP001501237">
    <property type="component" value="Unassembled WGS sequence"/>
</dbReference>
<sequence>MDAPEPRWTSLPAPIRLADTVATHPTLEHSEGLPDPQDLDKEWAVRWYG</sequence>
<evidence type="ECO:0000313" key="2">
    <source>
        <dbReference type="Proteomes" id="UP001501237"/>
    </source>
</evidence>
<name>A0ABP6QC90_9ACTN</name>
<proteinExistence type="predicted"/>